<protein>
    <submittedName>
        <fullName evidence="1">Uncharacterized protein</fullName>
    </submittedName>
</protein>
<reference evidence="1" key="1">
    <citation type="journal article" date="2015" name="Nature">
        <title>Complex archaea that bridge the gap between prokaryotes and eukaryotes.</title>
        <authorList>
            <person name="Spang A."/>
            <person name="Saw J.H."/>
            <person name="Jorgensen S.L."/>
            <person name="Zaremba-Niedzwiedzka K."/>
            <person name="Martijn J."/>
            <person name="Lind A.E."/>
            <person name="van Eijk R."/>
            <person name="Schleper C."/>
            <person name="Guy L."/>
            <person name="Ettema T.J."/>
        </authorList>
    </citation>
    <scope>NUCLEOTIDE SEQUENCE</scope>
</reference>
<accession>A0A0F8Y2P2</accession>
<proteinExistence type="predicted"/>
<dbReference type="EMBL" id="LAZR01055816">
    <property type="protein sequence ID" value="KKK75548.1"/>
    <property type="molecule type" value="Genomic_DNA"/>
</dbReference>
<comment type="caution">
    <text evidence="1">The sequence shown here is derived from an EMBL/GenBank/DDBJ whole genome shotgun (WGS) entry which is preliminary data.</text>
</comment>
<organism evidence="1">
    <name type="scientific">marine sediment metagenome</name>
    <dbReference type="NCBI Taxonomy" id="412755"/>
    <lineage>
        <taxon>unclassified sequences</taxon>
        <taxon>metagenomes</taxon>
        <taxon>ecological metagenomes</taxon>
    </lineage>
</organism>
<evidence type="ECO:0000313" key="1">
    <source>
        <dbReference type="EMBL" id="KKK75548.1"/>
    </source>
</evidence>
<sequence>MNDPILPSLMEAIDKLYWSPSERASGVNSLLREMLDHIKRKNKHDKKPEGEDVPTEWDILCFAVEFAGVQAIVIGDDELTGIAVALARWLYSAHYSNAGRLYGDPDKPEEKEK</sequence>
<gene>
    <name evidence="1" type="ORF">LCGC14_2872610</name>
</gene>
<dbReference type="AlphaFoldDB" id="A0A0F8Y2P2"/>
<name>A0A0F8Y2P2_9ZZZZ</name>